<reference evidence="7 8" key="1">
    <citation type="submission" date="2021-06" db="EMBL/GenBank/DDBJ databases">
        <title>Caerostris extrusa draft genome.</title>
        <authorList>
            <person name="Kono N."/>
            <person name="Arakawa K."/>
        </authorList>
    </citation>
    <scope>NUCLEOTIDE SEQUENCE [LARGE SCALE GENOMIC DNA]</scope>
</reference>
<keyword evidence="8" id="KW-1185">Reference proteome</keyword>
<comment type="caution">
    <text evidence="7">The sequence shown here is derived from an EMBL/GenBank/DDBJ whole genome shotgun (WGS) entry which is preliminary data.</text>
</comment>
<dbReference type="InterPro" id="IPR003961">
    <property type="entry name" value="FN3_dom"/>
</dbReference>
<dbReference type="GO" id="GO:0004930">
    <property type="term" value="F:G protein-coupled receptor activity"/>
    <property type="evidence" value="ECO:0007669"/>
    <property type="project" value="InterPro"/>
</dbReference>
<keyword evidence="3 5" id="KW-1133">Transmembrane helix</keyword>
<gene>
    <name evidence="7" type="ORF">CEXT_715631</name>
</gene>
<dbReference type="InterPro" id="IPR036116">
    <property type="entry name" value="FN3_sf"/>
</dbReference>
<dbReference type="Gene3D" id="1.20.1070.10">
    <property type="entry name" value="Rhodopsin 7-helix transmembrane proteins"/>
    <property type="match status" value="1"/>
</dbReference>
<evidence type="ECO:0000313" key="8">
    <source>
        <dbReference type="Proteomes" id="UP001054945"/>
    </source>
</evidence>
<dbReference type="EMBL" id="BPLR01002400">
    <property type="protein sequence ID" value="GIX73307.1"/>
    <property type="molecule type" value="Genomic_DNA"/>
</dbReference>
<evidence type="ECO:0000259" key="6">
    <source>
        <dbReference type="PROSITE" id="PS50853"/>
    </source>
</evidence>
<proteinExistence type="predicted"/>
<feature type="transmembrane region" description="Helical" evidence="5">
    <location>
        <begin position="88"/>
        <end position="109"/>
    </location>
</feature>
<sequence>MGWTLVGVSNWQQPSFLVTWEVEGEKRRKRSAENQMVVRDTEATLKDLKPGTSYKVAIAPYVDSTQVSGSEKSTTVNTMEGMRPRPSYLCVAVSALLQFFFQSAFQFMFLESLLLCTVLKDYLPALCAPRNPLTLAAVGFGVPAVMNIVLAAIASDGYSDGNDNCWLYLKGRDAPPPCCLWPSAPCWPRFPAPVRLRRDEPKDNLTPTHSMRGRQSLFFVCNACSGSFLQDLLKDLLDLFRSASPAVCVVLDGA</sequence>
<dbReference type="GO" id="GO:0005886">
    <property type="term" value="C:plasma membrane"/>
    <property type="evidence" value="ECO:0007669"/>
    <property type="project" value="TreeGrafter"/>
</dbReference>
<evidence type="ECO:0000256" key="3">
    <source>
        <dbReference type="ARBA" id="ARBA00022989"/>
    </source>
</evidence>
<dbReference type="InterPro" id="IPR000832">
    <property type="entry name" value="GPCR_2_secretin-like"/>
</dbReference>
<dbReference type="CDD" id="cd00063">
    <property type="entry name" value="FN3"/>
    <property type="match status" value="1"/>
</dbReference>
<protein>
    <recommendedName>
        <fullName evidence="6">Fibronectin type-III domain-containing protein</fullName>
    </recommendedName>
</protein>
<feature type="transmembrane region" description="Helical" evidence="5">
    <location>
        <begin position="133"/>
        <end position="154"/>
    </location>
</feature>
<keyword evidence="4 5" id="KW-0472">Membrane</keyword>
<organism evidence="7 8">
    <name type="scientific">Caerostris extrusa</name>
    <name type="common">Bark spider</name>
    <name type="synonym">Caerostris bankana</name>
    <dbReference type="NCBI Taxonomy" id="172846"/>
    <lineage>
        <taxon>Eukaryota</taxon>
        <taxon>Metazoa</taxon>
        <taxon>Ecdysozoa</taxon>
        <taxon>Arthropoda</taxon>
        <taxon>Chelicerata</taxon>
        <taxon>Arachnida</taxon>
        <taxon>Araneae</taxon>
        <taxon>Araneomorphae</taxon>
        <taxon>Entelegynae</taxon>
        <taxon>Araneoidea</taxon>
        <taxon>Araneidae</taxon>
        <taxon>Caerostris</taxon>
    </lineage>
</organism>
<keyword evidence="2 5" id="KW-0812">Transmembrane</keyword>
<comment type="subcellular location">
    <subcellularLocation>
        <location evidence="1">Membrane</location>
        <topology evidence="1">Multi-pass membrane protein</topology>
    </subcellularLocation>
</comment>
<evidence type="ECO:0000256" key="5">
    <source>
        <dbReference type="SAM" id="Phobius"/>
    </source>
</evidence>
<dbReference type="PANTHER" id="PTHR12011:SF347">
    <property type="entry name" value="FI21270P1-RELATED"/>
    <property type="match status" value="1"/>
</dbReference>
<dbReference type="SUPFAM" id="SSF49265">
    <property type="entry name" value="Fibronectin type III"/>
    <property type="match status" value="1"/>
</dbReference>
<name>A0AAV4MM25_CAEEX</name>
<accession>A0AAV4MM25</accession>
<dbReference type="Pfam" id="PF00002">
    <property type="entry name" value="7tm_2"/>
    <property type="match status" value="1"/>
</dbReference>
<dbReference type="PANTHER" id="PTHR12011">
    <property type="entry name" value="ADHESION G-PROTEIN COUPLED RECEPTOR"/>
    <property type="match status" value="1"/>
</dbReference>
<evidence type="ECO:0000256" key="1">
    <source>
        <dbReference type="ARBA" id="ARBA00004141"/>
    </source>
</evidence>
<evidence type="ECO:0000256" key="4">
    <source>
        <dbReference type="ARBA" id="ARBA00023136"/>
    </source>
</evidence>
<feature type="domain" description="Fibronectin type-III" evidence="6">
    <location>
        <begin position="1"/>
        <end position="81"/>
    </location>
</feature>
<dbReference type="PROSITE" id="PS50853">
    <property type="entry name" value="FN3"/>
    <property type="match status" value="1"/>
</dbReference>
<dbReference type="Proteomes" id="UP001054945">
    <property type="component" value="Unassembled WGS sequence"/>
</dbReference>
<evidence type="ECO:0000256" key="2">
    <source>
        <dbReference type="ARBA" id="ARBA00022692"/>
    </source>
</evidence>
<evidence type="ECO:0000313" key="7">
    <source>
        <dbReference type="EMBL" id="GIX73307.1"/>
    </source>
</evidence>
<dbReference type="AlphaFoldDB" id="A0AAV4MM25"/>